<dbReference type="EMBL" id="JBHSNS010000012">
    <property type="protein sequence ID" value="MFC5731063.1"/>
    <property type="molecule type" value="Genomic_DNA"/>
</dbReference>
<evidence type="ECO:0000259" key="2">
    <source>
        <dbReference type="Pfam" id="PF26571"/>
    </source>
</evidence>
<evidence type="ECO:0000256" key="1">
    <source>
        <dbReference type="SAM" id="SignalP"/>
    </source>
</evidence>
<keyword evidence="1" id="KW-0732">Signal</keyword>
<dbReference type="Proteomes" id="UP001596072">
    <property type="component" value="Unassembled WGS sequence"/>
</dbReference>
<sequence>MGLARVRNLIVLAVTAAVLATVVTVASPAAGALPVDDYAPYQPQTRCAPKAKPGTVVLGRWVERRFGGNLGGISRPCRVGGRSEHKEGRAFDWTVNARRPADRRRVHRFLTTLFATDAAGNPDALARRMGVMYVIWDDRIWSAWNGFRAEPYRHSGCKRLRRCSPTLRHRDHVHVSITRQAARGLNSWYVGRV</sequence>
<protein>
    <recommendedName>
        <fullName evidence="2">ARB-07466-like C-terminal domain-containing protein</fullName>
    </recommendedName>
</protein>
<proteinExistence type="predicted"/>
<dbReference type="Pfam" id="PF26571">
    <property type="entry name" value="VldE"/>
    <property type="match status" value="1"/>
</dbReference>
<gene>
    <name evidence="3" type="ORF">ACFPQB_19265</name>
</gene>
<dbReference type="RefSeq" id="WP_136434563.1">
    <property type="nucleotide sequence ID" value="NZ_JBHSNS010000012.1"/>
</dbReference>
<accession>A0ABW0ZLW4</accession>
<feature type="signal peptide" evidence="1">
    <location>
        <begin position="1"/>
        <end position="20"/>
    </location>
</feature>
<feature type="chain" id="PRO_5046635532" description="ARB-07466-like C-terminal domain-containing protein" evidence="1">
    <location>
        <begin position="21"/>
        <end position="193"/>
    </location>
</feature>
<name>A0ABW0ZLW4_9ACTN</name>
<comment type="caution">
    <text evidence="3">The sequence shown here is derived from an EMBL/GenBank/DDBJ whole genome shotgun (WGS) entry which is preliminary data.</text>
</comment>
<organism evidence="3 4">
    <name type="scientific">Nocardioides vastitatis</name>
    <dbReference type="NCBI Taxonomy" id="2568655"/>
    <lineage>
        <taxon>Bacteria</taxon>
        <taxon>Bacillati</taxon>
        <taxon>Actinomycetota</taxon>
        <taxon>Actinomycetes</taxon>
        <taxon>Propionibacteriales</taxon>
        <taxon>Nocardioidaceae</taxon>
        <taxon>Nocardioides</taxon>
    </lineage>
</organism>
<reference evidence="4" key="1">
    <citation type="journal article" date="2019" name="Int. J. Syst. Evol. Microbiol.">
        <title>The Global Catalogue of Microorganisms (GCM) 10K type strain sequencing project: providing services to taxonomists for standard genome sequencing and annotation.</title>
        <authorList>
            <consortium name="The Broad Institute Genomics Platform"/>
            <consortium name="The Broad Institute Genome Sequencing Center for Infectious Disease"/>
            <person name="Wu L."/>
            <person name="Ma J."/>
        </authorList>
    </citation>
    <scope>NUCLEOTIDE SEQUENCE [LARGE SCALE GENOMIC DNA]</scope>
    <source>
        <strain evidence="4">YIM 94188</strain>
    </source>
</reference>
<keyword evidence="4" id="KW-1185">Reference proteome</keyword>
<feature type="domain" description="ARB-07466-like C-terminal" evidence="2">
    <location>
        <begin position="49"/>
        <end position="149"/>
    </location>
</feature>
<dbReference type="InterPro" id="IPR058593">
    <property type="entry name" value="ARB_07466-like_C"/>
</dbReference>
<evidence type="ECO:0000313" key="3">
    <source>
        <dbReference type="EMBL" id="MFC5731063.1"/>
    </source>
</evidence>
<evidence type="ECO:0000313" key="4">
    <source>
        <dbReference type="Proteomes" id="UP001596072"/>
    </source>
</evidence>